<organism evidence="1">
    <name type="scientific">Ralstonia syzygii R24</name>
    <dbReference type="NCBI Taxonomy" id="907261"/>
    <lineage>
        <taxon>Bacteria</taxon>
        <taxon>Pseudomonadati</taxon>
        <taxon>Pseudomonadota</taxon>
        <taxon>Betaproteobacteria</taxon>
        <taxon>Burkholderiales</taxon>
        <taxon>Burkholderiaceae</taxon>
        <taxon>Ralstonia</taxon>
        <taxon>Ralstonia solanacearum species complex</taxon>
    </lineage>
</organism>
<dbReference type="AlphaFoldDB" id="G3A1N5"/>
<sequence>MIPIDTIVPIVVAVHEANTTSLFSRPSHSAR</sequence>
<accession>G3A1N5</accession>
<name>G3A1N5_9RALS</name>
<protein>
    <submittedName>
        <fullName evidence="1">Uncharacterized protein</fullName>
    </submittedName>
</protein>
<reference evidence="1" key="2">
    <citation type="submission" date="2011-04" db="EMBL/GenBank/DDBJ databases">
        <authorList>
            <person name="Genoscope - CEA"/>
        </authorList>
    </citation>
    <scope>NUCLEOTIDE SEQUENCE</scope>
    <source>
        <strain evidence="1">R24</strain>
    </source>
</reference>
<proteinExistence type="predicted"/>
<reference evidence="1" key="1">
    <citation type="journal article" date="2011" name="PLoS ONE">
        <title>Ralstonia syzygii, the Blood Disease Bacterium and some Asian R. solanacearum strains form a single genomic species despite divergent lifestyles.</title>
        <authorList>
            <person name="Remenant B."/>
            <person name="de Cambiaire J.C."/>
            <person name="Cellier G."/>
            <person name="Jacobs J.M."/>
            <person name="Mangenot S."/>
            <person name="Barbe V."/>
            <person name="Lajus A."/>
            <person name="Vallenet D."/>
            <person name="Medigue C."/>
            <person name="Fegan M."/>
            <person name="Allen C."/>
            <person name="Prior P."/>
        </authorList>
    </citation>
    <scope>NUCLEOTIDE SEQUENCE</scope>
    <source>
        <strain evidence="1">R24</strain>
    </source>
</reference>
<evidence type="ECO:0000313" key="1">
    <source>
        <dbReference type="EMBL" id="CCA85139.1"/>
    </source>
</evidence>
<gene>
    <name evidence="1" type="ORF">RALSY_11138</name>
</gene>
<dbReference type="EMBL" id="FR854086">
    <property type="protein sequence ID" value="CCA85139.1"/>
    <property type="molecule type" value="Genomic_DNA"/>
</dbReference>